<proteinExistence type="predicted"/>
<evidence type="ECO:0000313" key="2">
    <source>
        <dbReference type="EMBL" id="GAI62912.1"/>
    </source>
</evidence>
<dbReference type="PROSITE" id="PS50853">
    <property type="entry name" value="FN3"/>
    <property type="match status" value="1"/>
</dbReference>
<feature type="non-terminal residue" evidence="2">
    <location>
        <position position="1"/>
    </location>
</feature>
<feature type="non-terminal residue" evidence="2">
    <location>
        <position position="110"/>
    </location>
</feature>
<dbReference type="SUPFAM" id="SSF49265">
    <property type="entry name" value="Fibronectin type III"/>
    <property type="match status" value="1"/>
</dbReference>
<reference evidence="2" key="1">
    <citation type="journal article" date="2014" name="Front. Microbiol.">
        <title>High frequency of phylogenetically diverse reductive dehalogenase-homologous genes in deep subseafloor sedimentary metagenomes.</title>
        <authorList>
            <person name="Kawai M."/>
            <person name="Futagami T."/>
            <person name="Toyoda A."/>
            <person name="Takaki Y."/>
            <person name="Nishi S."/>
            <person name="Hori S."/>
            <person name="Arai W."/>
            <person name="Tsubouchi T."/>
            <person name="Morono Y."/>
            <person name="Uchiyama I."/>
            <person name="Ito T."/>
            <person name="Fujiyama A."/>
            <person name="Inagaki F."/>
            <person name="Takami H."/>
        </authorList>
    </citation>
    <scope>NUCLEOTIDE SEQUENCE</scope>
    <source>
        <strain evidence="2">Expedition CK06-06</strain>
    </source>
</reference>
<protein>
    <recommendedName>
        <fullName evidence="1">Fibronectin type-III domain-containing protein</fullName>
    </recommendedName>
</protein>
<dbReference type="EMBL" id="BARV01043409">
    <property type="protein sequence ID" value="GAI62912.1"/>
    <property type="molecule type" value="Genomic_DNA"/>
</dbReference>
<organism evidence="2">
    <name type="scientific">marine sediment metagenome</name>
    <dbReference type="NCBI Taxonomy" id="412755"/>
    <lineage>
        <taxon>unclassified sequences</taxon>
        <taxon>metagenomes</taxon>
        <taxon>ecological metagenomes</taxon>
    </lineage>
</organism>
<gene>
    <name evidence="2" type="ORF">S06H3_64814</name>
</gene>
<dbReference type="Gene3D" id="2.60.40.10">
    <property type="entry name" value="Immunoglobulins"/>
    <property type="match status" value="1"/>
</dbReference>
<feature type="domain" description="Fibronectin type-III" evidence="1">
    <location>
        <begin position="11"/>
        <end position="105"/>
    </location>
</feature>
<accession>X1Q304</accession>
<comment type="caution">
    <text evidence="2">The sequence shown here is derived from an EMBL/GenBank/DDBJ whole genome shotgun (WGS) entry which is preliminary data.</text>
</comment>
<dbReference type="InterPro" id="IPR036116">
    <property type="entry name" value="FN3_sf"/>
</dbReference>
<dbReference type="CDD" id="cd00063">
    <property type="entry name" value="FN3"/>
    <property type="match status" value="1"/>
</dbReference>
<name>X1Q304_9ZZZZ</name>
<dbReference type="AlphaFoldDB" id="X1Q304"/>
<dbReference type="InterPro" id="IPR003961">
    <property type="entry name" value="FN3_dom"/>
</dbReference>
<evidence type="ECO:0000259" key="1">
    <source>
        <dbReference type="PROSITE" id="PS50853"/>
    </source>
</evidence>
<sequence length="110" mass="11698">ETFIIRVDTSSPTNVGISSISATAHQLTVTAQTATDSESGVHSYWFKETSGNPGGSSSVDWQTSEIFVDDNLSSNTQYCYQVKAKDNVGNESDYSTISCLYTLIAGGAAL</sequence>
<dbReference type="InterPro" id="IPR013783">
    <property type="entry name" value="Ig-like_fold"/>
</dbReference>
<dbReference type="SMART" id="SM00060">
    <property type="entry name" value="FN3"/>
    <property type="match status" value="1"/>
</dbReference>